<evidence type="ECO:0000259" key="4">
    <source>
        <dbReference type="PROSITE" id="PS50835"/>
    </source>
</evidence>
<evidence type="ECO:0000256" key="3">
    <source>
        <dbReference type="ARBA" id="ARBA00023319"/>
    </source>
</evidence>
<dbReference type="InterPro" id="IPR013783">
    <property type="entry name" value="Ig-like_fold"/>
</dbReference>
<accession>A0AAD8AI45</accession>
<feature type="non-terminal residue" evidence="5">
    <location>
        <position position="1"/>
    </location>
</feature>
<dbReference type="PANTHER" id="PTHR12231:SF87">
    <property type="entry name" value="DPR-INTERACTING PROTEIN BETA, ISOFORM C"/>
    <property type="match status" value="1"/>
</dbReference>
<dbReference type="InterPro" id="IPR013151">
    <property type="entry name" value="Immunoglobulin_dom"/>
</dbReference>
<dbReference type="GO" id="GO:0043005">
    <property type="term" value="C:neuron projection"/>
    <property type="evidence" value="ECO:0007669"/>
    <property type="project" value="TreeGrafter"/>
</dbReference>
<keyword evidence="3" id="KW-0393">Immunoglobulin domain</keyword>
<dbReference type="InterPro" id="IPR051170">
    <property type="entry name" value="Neural/epithelial_adhesion"/>
</dbReference>
<dbReference type="PANTHER" id="PTHR12231">
    <property type="entry name" value="CTX-RELATED TYPE I TRANSMEMBRANE PROTEIN"/>
    <property type="match status" value="1"/>
</dbReference>
<organism evidence="5 6">
    <name type="scientific">Diploptera punctata</name>
    <name type="common">Pacific beetle cockroach</name>
    <dbReference type="NCBI Taxonomy" id="6984"/>
    <lineage>
        <taxon>Eukaryota</taxon>
        <taxon>Metazoa</taxon>
        <taxon>Ecdysozoa</taxon>
        <taxon>Arthropoda</taxon>
        <taxon>Hexapoda</taxon>
        <taxon>Insecta</taxon>
        <taxon>Pterygota</taxon>
        <taxon>Neoptera</taxon>
        <taxon>Polyneoptera</taxon>
        <taxon>Dictyoptera</taxon>
        <taxon>Blattodea</taxon>
        <taxon>Blaberoidea</taxon>
        <taxon>Blaberidae</taxon>
        <taxon>Diplopterinae</taxon>
        <taxon>Diploptera</taxon>
    </lineage>
</organism>
<name>A0AAD8AI45_DIPPU</name>
<dbReference type="SUPFAM" id="SSF48726">
    <property type="entry name" value="Immunoglobulin"/>
    <property type="match status" value="2"/>
</dbReference>
<dbReference type="AlphaFoldDB" id="A0AAD8AI45"/>
<dbReference type="EMBL" id="JASPKZ010000782">
    <property type="protein sequence ID" value="KAJ9599628.1"/>
    <property type="molecule type" value="Genomic_DNA"/>
</dbReference>
<dbReference type="Gene3D" id="2.60.40.10">
    <property type="entry name" value="Immunoglobulins"/>
    <property type="match status" value="2"/>
</dbReference>
<evidence type="ECO:0000313" key="6">
    <source>
        <dbReference type="Proteomes" id="UP001233999"/>
    </source>
</evidence>
<comment type="caution">
    <text evidence="5">The sequence shown here is derived from an EMBL/GenBank/DDBJ whole genome shotgun (WGS) entry which is preliminary data.</text>
</comment>
<reference evidence="5" key="1">
    <citation type="journal article" date="2023" name="IScience">
        <title>Live-bearing cockroach genome reveals convergent evolutionary mechanisms linked to viviparity in insects and beyond.</title>
        <authorList>
            <person name="Fouks B."/>
            <person name="Harrison M.C."/>
            <person name="Mikhailova A.A."/>
            <person name="Marchal E."/>
            <person name="English S."/>
            <person name="Carruthers M."/>
            <person name="Jennings E.C."/>
            <person name="Chiamaka E.L."/>
            <person name="Frigard R.A."/>
            <person name="Pippel M."/>
            <person name="Attardo G.M."/>
            <person name="Benoit J.B."/>
            <person name="Bornberg-Bauer E."/>
            <person name="Tobe S.S."/>
        </authorList>
    </citation>
    <scope>NUCLEOTIDE SEQUENCE</scope>
    <source>
        <strain evidence="5">Stay&amp;Tobe</strain>
    </source>
</reference>
<dbReference type="PROSITE" id="PS50835">
    <property type="entry name" value="IG_LIKE"/>
    <property type="match status" value="2"/>
</dbReference>
<proteinExistence type="predicted"/>
<feature type="domain" description="Ig-like" evidence="4">
    <location>
        <begin position="65"/>
        <end position="103"/>
    </location>
</feature>
<dbReference type="Proteomes" id="UP001233999">
    <property type="component" value="Unassembled WGS sequence"/>
</dbReference>
<reference evidence="5" key="2">
    <citation type="submission" date="2023-05" db="EMBL/GenBank/DDBJ databases">
        <authorList>
            <person name="Fouks B."/>
        </authorList>
    </citation>
    <scope>NUCLEOTIDE SEQUENCE</scope>
    <source>
        <strain evidence="5">Stay&amp;Tobe</strain>
        <tissue evidence="5">Testes</tissue>
    </source>
</reference>
<dbReference type="Pfam" id="PF00047">
    <property type="entry name" value="ig"/>
    <property type="match status" value="1"/>
</dbReference>
<protein>
    <recommendedName>
        <fullName evidence="4">Ig-like domain-containing protein</fullName>
    </recommendedName>
</protein>
<evidence type="ECO:0000256" key="1">
    <source>
        <dbReference type="ARBA" id="ARBA00022737"/>
    </source>
</evidence>
<keyword evidence="1" id="KW-0677">Repeat</keyword>
<dbReference type="InterPro" id="IPR007110">
    <property type="entry name" value="Ig-like_dom"/>
</dbReference>
<evidence type="ECO:0000313" key="5">
    <source>
        <dbReference type="EMBL" id="KAJ9599628.1"/>
    </source>
</evidence>
<gene>
    <name evidence="5" type="ORF">L9F63_026523</name>
</gene>
<dbReference type="InterPro" id="IPR036179">
    <property type="entry name" value="Ig-like_dom_sf"/>
</dbReference>
<keyword evidence="6" id="KW-1185">Reference proteome</keyword>
<sequence>MFQVAWIKADTKAILAIHEHVITNNARLSVTHNDFNTEDRGQYMCQVNTDPMKSQTAFLEVVIPPDIIYEETSGDLMVPEGGSAKLVCKARGYPKPRVVWRREDGGEIILRGGPSTKTRAFIINTELFRGFQNAVYKHLRDDGI</sequence>
<keyword evidence="2" id="KW-1015">Disulfide bond</keyword>
<feature type="domain" description="Ig-like" evidence="4">
    <location>
        <begin position="1"/>
        <end position="60"/>
    </location>
</feature>
<evidence type="ECO:0000256" key="2">
    <source>
        <dbReference type="ARBA" id="ARBA00023157"/>
    </source>
</evidence>